<dbReference type="EMBL" id="PGCJ01000035">
    <property type="protein sequence ID" value="PLW55173.1"/>
    <property type="molecule type" value="Genomic_DNA"/>
</dbReference>
<name>A0A2N5VYW0_9BASI</name>
<keyword evidence="3" id="KW-1185">Reference proteome</keyword>
<feature type="region of interest" description="Disordered" evidence="1">
    <location>
        <begin position="104"/>
        <end position="186"/>
    </location>
</feature>
<protein>
    <recommendedName>
        <fullName evidence="4">F-box domain-containing protein</fullName>
    </recommendedName>
</protein>
<reference evidence="2 3" key="1">
    <citation type="submission" date="2017-11" db="EMBL/GenBank/DDBJ databases">
        <title>De novo assembly and phasing of dikaryotic genomes from two isolates of Puccinia coronata f. sp. avenae, the causal agent of oat crown rust.</title>
        <authorList>
            <person name="Miller M.E."/>
            <person name="Zhang Y."/>
            <person name="Omidvar V."/>
            <person name="Sperschneider J."/>
            <person name="Schwessinger B."/>
            <person name="Raley C."/>
            <person name="Palmer J.M."/>
            <person name="Garnica D."/>
            <person name="Upadhyaya N."/>
            <person name="Rathjen J."/>
            <person name="Taylor J.M."/>
            <person name="Park R.F."/>
            <person name="Dodds P.N."/>
            <person name="Hirsch C.D."/>
            <person name="Kianian S.F."/>
            <person name="Figueroa M."/>
        </authorList>
    </citation>
    <scope>NUCLEOTIDE SEQUENCE [LARGE SCALE GENOMIC DNA]</scope>
    <source>
        <strain evidence="2">12NC29</strain>
    </source>
</reference>
<evidence type="ECO:0000313" key="3">
    <source>
        <dbReference type="Proteomes" id="UP000235388"/>
    </source>
</evidence>
<accession>A0A2N5VYW0</accession>
<sequence length="655" mass="74431">MAGRWSKNPSLDFNIDQRSALLLERFCPRLMHCLGAQIIWAKLLHPPAGSEPDSSFFLGLSAIPPVLADDDWLEDVMRGRDQTCKGSKASKKCHASSVYLSRFMNHGGPGGRPAPAGRSDESSDRPVLAVHGRGRPPSRRTHLSEQTGPPGDCPDKTVRHLLRRPRPRVARTGRDRSEDSSDLPVDSQTMPTIVDLPWHVFEVIYKYVTKDGDSLFNLYNQPRESDTGTQTMTGRLRLVCRQWADWLYVHHLYRVMCFEDGTRAMRFVINQITRRSKNLPRARCQDLLILNILTGGPPPPNPADQPAARRTMMRKRGEVINFEILEALIELFSDSIVELNLRFHNVMSLPQRTIGTIGRIENLRKLVLGHEFPEHVPAAPQERLFPLYEDSDDEFNDAIRQHNQRIDMAEMFGNFGFQEPRPPTDMNLAKSKIDHGCLKSLILTTRKLEFLDIGDLDPISLPKPIKSSFHGHHLPTITQLAVSLEGHSLARLVDLSIMLKPTLKVLSLTDRWEGADHSRNLVPVFENLRETLEGLFITSDQILKLVFKFKFPKLRVFKTIFWEGSITNLLEKPMFAHSPIEVLVLQSEVVDRKPKGKFKVNPFSNLPMLKQLVFCEVRPGYKPPPAYTKACNARRVKCVYLSPHDGENVSLIMKL</sequence>
<evidence type="ECO:0008006" key="4">
    <source>
        <dbReference type="Google" id="ProtNLM"/>
    </source>
</evidence>
<dbReference type="Proteomes" id="UP000235388">
    <property type="component" value="Unassembled WGS sequence"/>
</dbReference>
<dbReference type="AlphaFoldDB" id="A0A2N5VYW0"/>
<evidence type="ECO:0000313" key="2">
    <source>
        <dbReference type="EMBL" id="PLW55173.1"/>
    </source>
</evidence>
<feature type="compositionally biased region" description="Basic residues" evidence="1">
    <location>
        <begin position="132"/>
        <end position="141"/>
    </location>
</feature>
<organism evidence="2 3">
    <name type="scientific">Puccinia coronata f. sp. avenae</name>
    <dbReference type="NCBI Taxonomy" id="200324"/>
    <lineage>
        <taxon>Eukaryota</taxon>
        <taxon>Fungi</taxon>
        <taxon>Dikarya</taxon>
        <taxon>Basidiomycota</taxon>
        <taxon>Pucciniomycotina</taxon>
        <taxon>Pucciniomycetes</taxon>
        <taxon>Pucciniales</taxon>
        <taxon>Pucciniaceae</taxon>
        <taxon>Puccinia</taxon>
    </lineage>
</organism>
<feature type="compositionally biased region" description="Basic residues" evidence="1">
    <location>
        <begin position="159"/>
        <end position="171"/>
    </location>
</feature>
<gene>
    <name evidence="2" type="ORF">PCANC_03298</name>
</gene>
<evidence type="ECO:0000256" key="1">
    <source>
        <dbReference type="SAM" id="MobiDB-lite"/>
    </source>
</evidence>
<comment type="caution">
    <text evidence="2">The sequence shown here is derived from an EMBL/GenBank/DDBJ whole genome shotgun (WGS) entry which is preliminary data.</text>
</comment>
<proteinExistence type="predicted"/>
<dbReference type="OrthoDB" id="2498573at2759"/>